<evidence type="ECO:0000313" key="2">
    <source>
        <dbReference type="Proteomes" id="UP000199488"/>
    </source>
</evidence>
<evidence type="ECO:0000313" key="1">
    <source>
        <dbReference type="EMBL" id="SDW42639.1"/>
    </source>
</evidence>
<sequence length="117" mass="13921">MRNTFIAAQVRSDRWEDIGSLFRDSAIVNFEQAKERKEGLLIPFFYDEYMMWKPETYELLEELQGRPVHIEELASCRLTGFRHELVLTITDWEITPEGIMARQYQNHEKTTPNVQLI</sequence>
<dbReference type="RefSeq" id="WP_091612871.1">
    <property type="nucleotide sequence ID" value="NZ_FNNC01000002.1"/>
</dbReference>
<proteinExistence type="predicted"/>
<gene>
    <name evidence="1" type="ORF">SAMN05421781_1377</name>
</gene>
<dbReference type="AlphaFoldDB" id="A0A1H2THC4"/>
<accession>A0A1H2THC4</accession>
<dbReference type="Proteomes" id="UP000199488">
    <property type="component" value="Unassembled WGS sequence"/>
</dbReference>
<reference evidence="1 2" key="1">
    <citation type="submission" date="2016-10" db="EMBL/GenBank/DDBJ databases">
        <authorList>
            <person name="de Groot N.N."/>
        </authorList>
    </citation>
    <scope>NUCLEOTIDE SEQUENCE [LARGE SCALE GENOMIC DNA]</scope>
    <source>
        <strain evidence="1 2">DSM 23126</strain>
    </source>
</reference>
<dbReference type="EMBL" id="FNNC01000002">
    <property type="protein sequence ID" value="SDW42639.1"/>
    <property type="molecule type" value="Genomic_DNA"/>
</dbReference>
<name>A0A1H2THC4_9BACI</name>
<dbReference type="OrthoDB" id="2966348at2"/>
<protein>
    <submittedName>
        <fullName evidence="1">Uncharacterized protein</fullName>
    </submittedName>
</protein>
<dbReference type="STRING" id="1122204.SAMN05421781_1377"/>
<keyword evidence="2" id="KW-1185">Reference proteome</keyword>
<organism evidence="1 2">
    <name type="scientific">Marinococcus luteus</name>
    <dbReference type="NCBI Taxonomy" id="1122204"/>
    <lineage>
        <taxon>Bacteria</taxon>
        <taxon>Bacillati</taxon>
        <taxon>Bacillota</taxon>
        <taxon>Bacilli</taxon>
        <taxon>Bacillales</taxon>
        <taxon>Bacillaceae</taxon>
        <taxon>Marinococcus</taxon>
    </lineage>
</organism>